<dbReference type="AlphaFoldDB" id="A0A5S9F3Y1"/>
<dbReference type="Pfam" id="PF00144">
    <property type="entry name" value="Beta-lactamase"/>
    <property type="match status" value="1"/>
</dbReference>
<keyword evidence="1" id="KW-0732">Signal</keyword>
<protein>
    <submittedName>
        <fullName evidence="3">Serine hydrolase</fullName>
    </submittedName>
</protein>
<feature type="domain" description="Beta-lactamase-related" evidence="2">
    <location>
        <begin position="52"/>
        <end position="353"/>
    </location>
</feature>
<organism evidence="3 4">
    <name type="scientific">Uabimicrobium amorphum</name>
    <dbReference type="NCBI Taxonomy" id="2596890"/>
    <lineage>
        <taxon>Bacteria</taxon>
        <taxon>Pseudomonadati</taxon>
        <taxon>Planctomycetota</taxon>
        <taxon>Candidatus Uabimicrobiia</taxon>
        <taxon>Candidatus Uabimicrobiales</taxon>
        <taxon>Candidatus Uabimicrobiaceae</taxon>
        <taxon>Candidatus Uabimicrobium</taxon>
    </lineage>
</organism>
<feature type="signal peptide" evidence="1">
    <location>
        <begin position="1"/>
        <end position="17"/>
    </location>
</feature>
<dbReference type="PROSITE" id="PS51257">
    <property type="entry name" value="PROKAR_LIPOPROTEIN"/>
    <property type="match status" value="1"/>
</dbReference>
<feature type="chain" id="PRO_5024952155" evidence="1">
    <location>
        <begin position="18"/>
        <end position="365"/>
    </location>
</feature>
<proteinExistence type="predicted"/>
<dbReference type="KEGG" id="uam:UABAM_03539"/>
<dbReference type="GO" id="GO:0016787">
    <property type="term" value="F:hydrolase activity"/>
    <property type="evidence" value="ECO:0007669"/>
    <property type="project" value="UniProtKB-KW"/>
</dbReference>
<evidence type="ECO:0000259" key="2">
    <source>
        <dbReference type="Pfam" id="PF00144"/>
    </source>
</evidence>
<dbReference type="InterPro" id="IPR050789">
    <property type="entry name" value="Diverse_Enzym_Activities"/>
</dbReference>
<evidence type="ECO:0000313" key="3">
    <source>
        <dbReference type="EMBL" id="BBM85176.1"/>
    </source>
</evidence>
<dbReference type="Proteomes" id="UP000326354">
    <property type="component" value="Chromosome"/>
</dbReference>
<dbReference type="PANTHER" id="PTHR43283:SF7">
    <property type="entry name" value="BETA-LACTAMASE-RELATED DOMAIN-CONTAINING PROTEIN"/>
    <property type="match status" value="1"/>
</dbReference>
<evidence type="ECO:0000256" key="1">
    <source>
        <dbReference type="SAM" id="SignalP"/>
    </source>
</evidence>
<dbReference type="InterPro" id="IPR012338">
    <property type="entry name" value="Beta-lactam/transpept-like"/>
</dbReference>
<dbReference type="InterPro" id="IPR001466">
    <property type="entry name" value="Beta-lactam-related"/>
</dbReference>
<accession>A0A5S9F3Y1</accession>
<gene>
    <name evidence="3" type="ORF">UABAM_03539</name>
</gene>
<name>A0A5S9F3Y1_UABAM</name>
<keyword evidence="3" id="KW-0378">Hydrolase</keyword>
<dbReference type="RefSeq" id="WP_151969293.1">
    <property type="nucleotide sequence ID" value="NZ_AP019860.1"/>
</dbReference>
<dbReference type="PANTHER" id="PTHR43283">
    <property type="entry name" value="BETA-LACTAMASE-RELATED"/>
    <property type="match status" value="1"/>
</dbReference>
<dbReference type="Gene3D" id="3.40.710.10">
    <property type="entry name" value="DD-peptidase/beta-lactamase superfamily"/>
    <property type="match status" value="1"/>
</dbReference>
<dbReference type="EMBL" id="AP019860">
    <property type="protein sequence ID" value="BBM85176.1"/>
    <property type="molecule type" value="Genomic_DNA"/>
</dbReference>
<dbReference type="SUPFAM" id="SSF56601">
    <property type="entry name" value="beta-lactamase/transpeptidase-like"/>
    <property type="match status" value="1"/>
</dbReference>
<sequence length="365" mass="41407">MKAYIFAVMFAVVSCQAQLKTFDNIIPVDDTFSKNMYPTSAQSRNYRLAADFSKKRAGKALIVIQGYDIVFEEYHNGHAAEVPLHIWSGTKGFTGAMGMCAVNEGLVSLDDKIADTIPEFKKDPRKAKITMRHLMNFTSGLKIKFGLTKDMMKEEQTIPDVYHEAIQLPATKKPGTHFVYGGTHHHVLGAFLQKKLKEDPISYMQRKIFNPIGFRYSGWYRDSQGNPALPFGCWTTAREWAKFGILMRDDGKWKGKQVIPQGVLKQCTIPTPVMPVFGFGFWLNQEVPAKYRKDLGFFFQMRTNSLFGPAIYPRGPKDLFVAAGHLGNRCYVIPSKNLVIVRLGSKNYGDFDTKFLKRILDGRIF</sequence>
<keyword evidence="4" id="KW-1185">Reference proteome</keyword>
<evidence type="ECO:0000313" key="4">
    <source>
        <dbReference type="Proteomes" id="UP000326354"/>
    </source>
</evidence>
<reference evidence="3 4" key="1">
    <citation type="submission" date="2019-08" db="EMBL/GenBank/DDBJ databases">
        <title>Complete genome sequence of Candidatus Uab amorphum.</title>
        <authorList>
            <person name="Shiratori T."/>
            <person name="Suzuki S."/>
            <person name="Kakizawa Y."/>
            <person name="Ishida K."/>
        </authorList>
    </citation>
    <scope>NUCLEOTIDE SEQUENCE [LARGE SCALE GENOMIC DNA]</scope>
    <source>
        <strain evidence="3 4">SRT547</strain>
    </source>
</reference>
<dbReference type="OrthoDB" id="9773047at2"/>